<dbReference type="Gene3D" id="3.30.1490.480">
    <property type="entry name" value="Endolytic murein transglycosylase"/>
    <property type="match status" value="1"/>
</dbReference>
<evidence type="ECO:0000256" key="2">
    <source>
        <dbReference type="ARBA" id="ARBA00022692"/>
    </source>
</evidence>
<feature type="site" description="Important for catalytic activity" evidence="7">
    <location>
        <position position="219"/>
    </location>
</feature>
<evidence type="ECO:0000256" key="1">
    <source>
        <dbReference type="ARBA" id="ARBA00022475"/>
    </source>
</evidence>
<comment type="function">
    <text evidence="7">Functions as a peptidoglycan terminase that cleaves nascent peptidoglycan strands endolytically to terminate their elongation.</text>
</comment>
<reference evidence="9" key="1">
    <citation type="journal article" date="2019" name="Int. J. Syst. Evol. Microbiol.">
        <title>The Global Catalogue of Microorganisms (GCM) 10K type strain sequencing project: providing services to taxonomists for standard genome sequencing and annotation.</title>
        <authorList>
            <consortium name="The Broad Institute Genomics Platform"/>
            <consortium name="The Broad Institute Genome Sequencing Center for Infectious Disease"/>
            <person name="Wu L."/>
            <person name="Ma J."/>
        </authorList>
    </citation>
    <scope>NUCLEOTIDE SEQUENCE [LARGE SCALE GENOMIC DNA]</scope>
    <source>
        <strain evidence="9">KCTC 52487</strain>
    </source>
</reference>
<comment type="catalytic activity">
    <reaction evidence="7">
        <text>a peptidoglycan chain = a peptidoglycan chain with N-acetyl-1,6-anhydromuramyl-[peptide] at the reducing end + a peptidoglycan chain with N-acetylglucosamine at the non-reducing end.</text>
        <dbReference type="EC" id="4.2.2.29"/>
    </reaction>
</comment>
<evidence type="ECO:0000256" key="5">
    <source>
        <dbReference type="ARBA" id="ARBA00023239"/>
    </source>
</evidence>
<keyword evidence="1 7" id="KW-1003">Cell membrane</keyword>
<dbReference type="CDD" id="cd08010">
    <property type="entry name" value="MltG_like"/>
    <property type="match status" value="1"/>
</dbReference>
<dbReference type="PANTHER" id="PTHR30518">
    <property type="entry name" value="ENDOLYTIC MUREIN TRANSGLYCOSYLASE"/>
    <property type="match status" value="1"/>
</dbReference>
<dbReference type="EC" id="4.2.2.29" evidence="7"/>
<keyword evidence="5 7" id="KW-0456">Lyase</keyword>
<dbReference type="PANTHER" id="PTHR30518:SF2">
    <property type="entry name" value="ENDOLYTIC MUREIN TRANSGLYCOSYLASE"/>
    <property type="match status" value="1"/>
</dbReference>
<keyword evidence="9" id="KW-1185">Reference proteome</keyword>
<keyword evidence="7" id="KW-0997">Cell inner membrane</keyword>
<evidence type="ECO:0000256" key="3">
    <source>
        <dbReference type="ARBA" id="ARBA00022989"/>
    </source>
</evidence>
<keyword evidence="3 7" id="KW-1133">Transmembrane helix</keyword>
<accession>A0ABV7A0Y7</accession>
<name>A0ABV7A0Y7_9PROT</name>
<dbReference type="InterPro" id="IPR003770">
    <property type="entry name" value="MLTG-like"/>
</dbReference>
<protein>
    <recommendedName>
        <fullName evidence="7">Endolytic murein transglycosylase</fullName>
        <ecNumber evidence="7">4.2.2.29</ecNumber>
    </recommendedName>
    <alternativeName>
        <fullName evidence="7">Peptidoglycan lytic transglycosylase</fullName>
    </alternativeName>
    <alternativeName>
        <fullName evidence="7">Peptidoglycan polymerization terminase</fullName>
    </alternativeName>
</protein>
<keyword evidence="6 7" id="KW-0961">Cell wall biogenesis/degradation</keyword>
<evidence type="ECO:0000256" key="6">
    <source>
        <dbReference type="ARBA" id="ARBA00023316"/>
    </source>
</evidence>
<comment type="similarity">
    <text evidence="7">Belongs to the transglycosylase MltG family.</text>
</comment>
<dbReference type="EMBL" id="JBHRSV010000028">
    <property type="protein sequence ID" value="MFC2927332.1"/>
    <property type="molecule type" value="Genomic_DNA"/>
</dbReference>
<keyword evidence="2 7" id="KW-0812">Transmembrane</keyword>
<comment type="caution">
    <text evidence="8">The sequence shown here is derived from an EMBL/GenBank/DDBJ whole genome shotgun (WGS) entry which is preliminary data.</text>
</comment>
<sequence>MSVRHPSMSDPRSGRVLVALLGFLLVLILAAAGTAFFAWSWVQSQFVAPGPAVEVTVVVIPRGEGLIQIANRFEREGVVSDARLFRLLVTLEEADRDLRAGEYAFPPEASMRDILERVREGVVVQYPITFAEGLTSAMIVRILEASDVLTGEISETPPEGSLLPETYLVQRGTPRSEIIARMQSDQDALIARLWPNRADDLPFDTVEEAIILASIVEKETGIAEERPRVAAVFVNRLRRGMSLDSDPTIIYGITGGEPLGRGIRRSELDNTNNPYNTYHFAGLPPGPIANPGPDAIAAVLNPADTRDLFFVADGTGGHVFAETYAQHQRNVANWRRVERERGGR</sequence>
<dbReference type="HAMAP" id="MF_02065">
    <property type="entry name" value="MltG"/>
    <property type="match status" value="1"/>
</dbReference>
<evidence type="ECO:0000256" key="4">
    <source>
        <dbReference type="ARBA" id="ARBA00023136"/>
    </source>
</evidence>
<dbReference type="NCBIfam" id="TIGR00247">
    <property type="entry name" value="endolytic transglycosylase MltG"/>
    <property type="match status" value="1"/>
</dbReference>
<evidence type="ECO:0000313" key="9">
    <source>
        <dbReference type="Proteomes" id="UP001595379"/>
    </source>
</evidence>
<evidence type="ECO:0000256" key="7">
    <source>
        <dbReference type="HAMAP-Rule" id="MF_02065"/>
    </source>
</evidence>
<dbReference type="Proteomes" id="UP001595379">
    <property type="component" value="Unassembled WGS sequence"/>
</dbReference>
<dbReference type="Gene3D" id="3.30.160.60">
    <property type="entry name" value="Classic Zinc Finger"/>
    <property type="match status" value="1"/>
</dbReference>
<keyword evidence="4 7" id="KW-0472">Membrane</keyword>
<proteinExistence type="inferred from homology"/>
<dbReference type="Pfam" id="PF02618">
    <property type="entry name" value="YceG"/>
    <property type="match status" value="1"/>
</dbReference>
<evidence type="ECO:0000313" key="8">
    <source>
        <dbReference type="EMBL" id="MFC2927332.1"/>
    </source>
</evidence>
<organism evidence="8 9">
    <name type="scientific">Hyphobacterium vulgare</name>
    <dbReference type="NCBI Taxonomy" id="1736751"/>
    <lineage>
        <taxon>Bacteria</taxon>
        <taxon>Pseudomonadati</taxon>
        <taxon>Pseudomonadota</taxon>
        <taxon>Alphaproteobacteria</taxon>
        <taxon>Maricaulales</taxon>
        <taxon>Maricaulaceae</taxon>
        <taxon>Hyphobacterium</taxon>
    </lineage>
</organism>
<gene>
    <name evidence="7 8" type="primary">mltG</name>
    <name evidence="8" type="ORF">ACFOOR_14585</name>
</gene>
<dbReference type="RefSeq" id="WP_343163317.1">
    <property type="nucleotide sequence ID" value="NZ_JBHRSV010000028.1"/>
</dbReference>